<gene>
    <name evidence="2" type="ORF">CDAR_249111</name>
</gene>
<evidence type="ECO:0000256" key="1">
    <source>
        <dbReference type="SAM" id="MobiDB-lite"/>
    </source>
</evidence>
<dbReference type="Proteomes" id="UP001054837">
    <property type="component" value="Unassembled WGS sequence"/>
</dbReference>
<organism evidence="2 3">
    <name type="scientific">Caerostris darwini</name>
    <dbReference type="NCBI Taxonomy" id="1538125"/>
    <lineage>
        <taxon>Eukaryota</taxon>
        <taxon>Metazoa</taxon>
        <taxon>Ecdysozoa</taxon>
        <taxon>Arthropoda</taxon>
        <taxon>Chelicerata</taxon>
        <taxon>Arachnida</taxon>
        <taxon>Araneae</taxon>
        <taxon>Araneomorphae</taxon>
        <taxon>Entelegynae</taxon>
        <taxon>Araneoidea</taxon>
        <taxon>Araneidae</taxon>
        <taxon>Caerostris</taxon>
    </lineage>
</organism>
<comment type="caution">
    <text evidence="2">The sequence shown here is derived from an EMBL/GenBank/DDBJ whole genome shotgun (WGS) entry which is preliminary data.</text>
</comment>
<evidence type="ECO:0000313" key="3">
    <source>
        <dbReference type="Proteomes" id="UP001054837"/>
    </source>
</evidence>
<evidence type="ECO:0000313" key="2">
    <source>
        <dbReference type="EMBL" id="GIY11482.1"/>
    </source>
</evidence>
<protein>
    <submittedName>
        <fullName evidence="2">Uncharacterized protein</fullName>
    </submittedName>
</protein>
<proteinExistence type="predicted"/>
<accession>A0AAV4QQH0</accession>
<keyword evidence="3" id="KW-1185">Reference proteome</keyword>
<dbReference type="AlphaFoldDB" id="A0AAV4QQH0"/>
<sequence>MEDVLEQWMSRNSLGRHLICGGRMILIKGRPRGQATNQTDNGGGGLRNPTENIRQLLERMGLQKLIIAWEISQGCYQQVPSICRTINRENVFFSLKHFPHVVTEPTKTYFLEPKVQRYYQQVPSFRRTINREKLMRIKIKTFSPRRQRTRQNPFSGAKNPTERNRANTLQSAEKPFSSFSGISKWSLTIKTSFFPLLFMEDVLEQWMYRNSLGRHLICGGRMILIKGRPRDQATNQTDSGGCGLRNPTENSRQLLERMGLQKLIIAWEISQG</sequence>
<name>A0AAV4QQH0_9ARAC</name>
<dbReference type="EMBL" id="BPLQ01004913">
    <property type="protein sequence ID" value="GIY11482.1"/>
    <property type="molecule type" value="Genomic_DNA"/>
</dbReference>
<reference evidence="2 3" key="1">
    <citation type="submission" date="2021-06" db="EMBL/GenBank/DDBJ databases">
        <title>Caerostris darwini draft genome.</title>
        <authorList>
            <person name="Kono N."/>
            <person name="Arakawa K."/>
        </authorList>
    </citation>
    <scope>NUCLEOTIDE SEQUENCE [LARGE SCALE GENOMIC DNA]</scope>
</reference>
<feature type="region of interest" description="Disordered" evidence="1">
    <location>
        <begin position="145"/>
        <end position="170"/>
    </location>
</feature>